<evidence type="ECO:0000313" key="2">
    <source>
        <dbReference type="EMBL" id="KAJ7001529.1"/>
    </source>
</evidence>
<name>A0AAD6R3D3_9ROSI</name>
<sequence>MFLNLHLSAQPPSHLHLSSLNLSHNPPSQPPSSSLISQPFSQSSLSIFISHLSQTFFKALSTTPLPPKVDPVNEPSLCLISQSFCSFL</sequence>
<gene>
    <name evidence="2" type="ORF">NC653_011823</name>
</gene>
<organism evidence="2 3">
    <name type="scientific">Populus alba x Populus x berolinensis</name>
    <dbReference type="NCBI Taxonomy" id="444605"/>
    <lineage>
        <taxon>Eukaryota</taxon>
        <taxon>Viridiplantae</taxon>
        <taxon>Streptophyta</taxon>
        <taxon>Embryophyta</taxon>
        <taxon>Tracheophyta</taxon>
        <taxon>Spermatophyta</taxon>
        <taxon>Magnoliopsida</taxon>
        <taxon>eudicotyledons</taxon>
        <taxon>Gunneridae</taxon>
        <taxon>Pentapetalae</taxon>
        <taxon>rosids</taxon>
        <taxon>fabids</taxon>
        <taxon>Malpighiales</taxon>
        <taxon>Salicaceae</taxon>
        <taxon>Saliceae</taxon>
        <taxon>Populus</taxon>
    </lineage>
</organism>
<evidence type="ECO:0000256" key="1">
    <source>
        <dbReference type="SAM" id="MobiDB-lite"/>
    </source>
</evidence>
<dbReference type="Proteomes" id="UP001164929">
    <property type="component" value="Chromosome 4"/>
</dbReference>
<comment type="caution">
    <text evidence="2">The sequence shown here is derived from an EMBL/GenBank/DDBJ whole genome shotgun (WGS) entry which is preliminary data.</text>
</comment>
<reference evidence="2 3" key="1">
    <citation type="journal article" date="2023" name="Mol. Ecol. Resour.">
        <title>Chromosome-level genome assembly of a triploid poplar Populus alba 'Berolinensis'.</title>
        <authorList>
            <person name="Chen S."/>
            <person name="Yu Y."/>
            <person name="Wang X."/>
            <person name="Wang S."/>
            <person name="Zhang T."/>
            <person name="Zhou Y."/>
            <person name="He R."/>
            <person name="Meng N."/>
            <person name="Wang Y."/>
            <person name="Liu W."/>
            <person name="Liu Z."/>
            <person name="Liu J."/>
            <person name="Guo Q."/>
            <person name="Huang H."/>
            <person name="Sederoff R.R."/>
            <person name="Wang G."/>
            <person name="Qu G."/>
            <person name="Chen S."/>
        </authorList>
    </citation>
    <scope>NUCLEOTIDE SEQUENCE [LARGE SCALE GENOMIC DNA]</scope>
    <source>
        <strain evidence="2">SC-2020</strain>
    </source>
</reference>
<evidence type="ECO:0000313" key="3">
    <source>
        <dbReference type="Proteomes" id="UP001164929"/>
    </source>
</evidence>
<dbReference type="AlphaFoldDB" id="A0AAD6R3D3"/>
<dbReference type="EMBL" id="JAQIZT010000004">
    <property type="protein sequence ID" value="KAJ7001529.1"/>
    <property type="molecule type" value="Genomic_DNA"/>
</dbReference>
<proteinExistence type="predicted"/>
<protein>
    <submittedName>
        <fullName evidence="2">Uncharacterized protein</fullName>
    </submittedName>
</protein>
<keyword evidence="3" id="KW-1185">Reference proteome</keyword>
<accession>A0AAD6R3D3</accession>
<feature type="region of interest" description="Disordered" evidence="1">
    <location>
        <begin position="17"/>
        <end position="37"/>
    </location>
</feature>